<dbReference type="InterPro" id="IPR003439">
    <property type="entry name" value="ABC_transporter-like_ATP-bd"/>
</dbReference>
<dbReference type="PROSITE" id="PS50893">
    <property type="entry name" value="ABC_TRANSPORTER_2"/>
    <property type="match status" value="1"/>
</dbReference>
<keyword evidence="11" id="KW-1185">Reference proteome</keyword>
<feature type="domain" description="ABC transmembrane type-1" evidence="9">
    <location>
        <begin position="16"/>
        <end position="298"/>
    </location>
</feature>
<dbReference type="Proteomes" id="UP001446032">
    <property type="component" value="Unassembled WGS sequence"/>
</dbReference>
<evidence type="ECO:0000313" key="10">
    <source>
        <dbReference type="EMBL" id="MEQ2358750.1"/>
    </source>
</evidence>
<dbReference type="Gene3D" id="1.20.1560.10">
    <property type="entry name" value="ABC transporter type 1, transmembrane domain"/>
    <property type="match status" value="1"/>
</dbReference>
<dbReference type="GO" id="GO:0005524">
    <property type="term" value="F:ATP binding"/>
    <property type="evidence" value="ECO:0007669"/>
    <property type="project" value="UniProtKB-KW"/>
</dbReference>
<feature type="transmembrane region" description="Helical" evidence="7">
    <location>
        <begin position="20"/>
        <end position="44"/>
    </location>
</feature>
<dbReference type="SUPFAM" id="SSF90123">
    <property type="entry name" value="ABC transporter transmembrane region"/>
    <property type="match status" value="1"/>
</dbReference>
<dbReference type="InterPro" id="IPR003593">
    <property type="entry name" value="AAA+_ATPase"/>
</dbReference>
<organism evidence="10 11">
    <name type="scientific">Blautia intestinihominis</name>
    <dbReference type="NCBI Taxonomy" id="3133152"/>
    <lineage>
        <taxon>Bacteria</taxon>
        <taxon>Bacillati</taxon>
        <taxon>Bacillota</taxon>
        <taxon>Clostridia</taxon>
        <taxon>Lachnospirales</taxon>
        <taxon>Lachnospiraceae</taxon>
        <taxon>Blautia</taxon>
    </lineage>
</organism>
<feature type="transmembrane region" description="Helical" evidence="7">
    <location>
        <begin position="157"/>
        <end position="178"/>
    </location>
</feature>
<proteinExistence type="predicted"/>
<name>A0ABV1AKP0_9FIRM</name>
<accession>A0ABV1AKP0</accession>
<feature type="transmembrane region" description="Helical" evidence="7">
    <location>
        <begin position="275"/>
        <end position="296"/>
    </location>
</feature>
<comment type="subcellular location">
    <subcellularLocation>
        <location evidence="1">Cell membrane</location>
        <topology evidence="1">Multi-pass membrane protein</topology>
    </subcellularLocation>
</comment>
<dbReference type="InterPro" id="IPR011527">
    <property type="entry name" value="ABC1_TM_dom"/>
</dbReference>
<evidence type="ECO:0000256" key="6">
    <source>
        <dbReference type="ARBA" id="ARBA00023136"/>
    </source>
</evidence>
<evidence type="ECO:0000256" key="4">
    <source>
        <dbReference type="ARBA" id="ARBA00022840"/>
    </source>
</evidence>
<feature type="transmembrane region" description="Helical" evidence="7">
    <location>
        <begin position="237"/>
        <end position="255"/>
    </location>
</feature>
<evidence type="ECO:0000313" key="11">
    <source>
        <dbReference type="Proteomes" id="UP001446032"/>
    </source>
</evidence>
<keyword evidence="5 7" id="KW-1133">Transmembrane helix</keyword>
<dbReference type="Pfam" id="PF00664">
    <property type="entry name" value="ABC_membrane"/>
    <property type="match status" value="1"/>
</dbReference>
<dbReference type="PROSITE" id="PS50929">
    <property type="entry name" value="ABC_TM1F"/>
    <property type="match status" value="1"/>
</dbReference>
<evidence type="ECO:0000259" key="8">
    <source>
        <dbReference type="PROSITE" id="PS50893"/>
    </source>
</evidence>
<dbReference type="RefSeq" id="WP_349078007.1">
    <property type="nucleotide sequence ID" value="NZ_JBBMEI010000029.1"/>
</dbReference>
<evidence type="ECO:0000256" key="3">
    <source>
        <dbReference type="ARBA" id="ARBA00022741"/>
    </source>
</evidence>
<dbReference type="Gene3D" id="3.40.50.300">
    <property type="entry name" value="P-loop containing nucleotide triphosphate hydrolases"/>
    <property type="match status" value="1"/>
</dbReference>
<evidence type="ECO:0000256" key="2">
    <source>
        <dbReference type="ARBA" id="ARBA00022692"/>
    </source>
</evidence>
<sequence length="593" mass="65379">MRSLAIYLRNYKKESIFAPFFKFLEVVFDLLVPVVIAQIIDVGIAGNDRHYIIERFFILVLMAAAGLTVSITAQFFAAKASVGFATELRQAVYDHVQKLSYTELDTLGTDTLITRLTDDINQVQNGVNMGLRLLLRSPFIVLGSMVMAFTINFRCALVFAVAIPFLFLVVFVIMYLSIPLFRKVQSRLDTVTRLTRENLTGVRVIRAFCREKESVQEFDESNEQLTKLNEFVGRLSALLNPVTYVLINIATVILISNAGLQVNLGNMQQGEVVALYNYMAQMIVELIKLASLIITLNKSAACAGRVADILKVKTSMEYPAASAAQTSGKNALEFENVTFAYAGSSEPSLSDISFSVKKGQTVGIIGGTGSGKSTLVNLIARFYDATQGTVRIDGQDIRSYSQQDLREKIGVVPQRAALFKGTIRENMKWGRDDATDAEIWDALTTAQAREIVEGKDGQLDFKLEQNGRNLSGGQKQRLTIARAVVKKPEFLILDDSASALDFATDAALRKSLHQLSGNVTTFLVSQRAASIRQADLILVLNDGELVGKGIHDDLIRSCEIYRAIYFSQFPEERAKYDSSKTAVSGNAAEVTLS</sequence>
<dbReference type="InterPro" id="IPR017871">
    <property type="entry name" value="ABC_transporter-like_CS"/>
</dbReference>
<dbReference type="Pfam" id="PF00005">
    <property type="entry name" value="ABC_tran"/>
    <property type="match status" value="1"/>
</dbReference>
<evidence type="ECO:0000256" key="5">
    <source>
        <dbReference type="ARBA" id="ARBA00022989"/>
    </source>
</evidence>
<keyword evidence="6 7" id="KW-0472">Membrane</keyword>
<evidence type="ECO:0000259" key="9">
    <source>
        <dbReference type="PROSITE" id="PS50929"/>
    </source>
</evidence>
<dbReference type="SMART" id="SM00382">
    <property type="entry name" value="AAA"/>
    <property type="match status" value="1"/>
</dbReference>
<evidence type="ECO:0000256" key="1">
    <source>
        <dbReference type="ARBA" id="ARBA00004651"/>
    </source>
</evidence>
<protein>
    <submittedName>
        <fullName evidence="10">ABC transporter ATP-binding protein</fullName>
    </submittedName>
</protein>
<evidence type="ECO:0000256" key="7">
    <source>
        <dbReference type="SAM" id="Phobius"/>
    </source>
</evidence>
<keyword evidence="3" id="KW-0547">Nucleotide-binding</keyword>
<comment type="caution">
    <text evidence="10">The sequence shown here is derived from an EMBL/GenBank/DDBJ whole genome shotgun (WGS) entry which is preliminary data.</text>
</comment>
<reference evidence="10 11" key="1">
    <citation type="submission" date="2024-03" db="EMBL/GenBank/DDBJ databases">
        <title>Human intestinal bacterial collection.</title>
        <authorList>
            <person name="Pauvert C."/>
            <person name="Hitch T.C.A."/>
            <person name="Clavel T."/>
        </authorList>
    </citation>
    <scope>NUCLEOTIDE SEQUENCE [LARGE SCALE GENOMIC DNA]</scope>
    <source>
        <strain evidence="10 11">CLA-AA-H95</strain>
    </source>
</reference>
<dbReference type="EMBL" id="JBBMEI010000029">
    <property type="protein sequence ID" value="MEQ2358750.1"/>
    <property type="molecule type" value="Genomic_DNA"/>
</dbReference>
<feature type="domain" description="ABC transporter" evidence="8">
    <location>
        <begin position="332"/>
        <end position="567"/>
    </location>
</feature>
<feature type="transmembrane region" description="Helical" evidence="7">
    <location>
        <begin position="133"/>
        <end position="151"/>
    </location>
</feature>
<dbReference type="PANTHER" id="PTHR43394:SF1">
    <property type="entry name" value="ATP-BINDING CASSETTE SUB-FAMILY B MEMBER 10, MITOCHONDRIAL"/>
    <property type="match status" value="1"/>
</dbReference>
<dbReference type="InterPro" id="IPR036640">
    <property type="entry name" value="ABC1_TM_sf"/>
</dbReference>
<dbReference type="PROSITE" id="PS00211">
    <property type="entry name" value="ABC_TRANSPORTER_1"/>
    <property type="match status" value="1"/>
</dbReference>
<dbReference type="InterPro" id="IPR039421">
    <property type="entry name" value="Type_1_exporter"/>
</dbReference>
<dbReference type="SUPFAM" id="SSF52540">
    <property type="entry name" value="P-loop containing nucleoside triphosphate hydrolases"/>
    <property type="match status" value="1"/>
</dbReference>
<gene>
    <name evidence="10" type="ORF">WMO75_10460</name>
</gene>
<dbReference type="CDD" id="cd18548">
    <property type="entry name" value="ABC_6TM_Tm287_like"/>
    <property type="match status" value="1"/>
</dbReference>
<keyword evidence="4 10" id="KW-0067">ATP-binding</keyword>
<dbReference type="InterPro" id="IPR027417">
    <property type="entry name" value="P-loop_NTPase"/>
</dbReference>
<feature type="transmembrane region" description="Helical" evidence="7">
    <location>
        <begin position="56"/>
        <end position="77"/>
    </location>
</feature>
<dbReference type="PANTHER" id="PTHR43394">
    <property type="entry name" value="ATP-DEPENDENT PERMEASE MDL1, MITOCHONDRIAL"/>
    <property type="match status" value="1"/>
</dbReference>
<keyword evidence="2 7" id="KW-0812">Transmembrane</keyword>